<dbReference type="InterPro" id="IPR017850">
    <property type="entry name" value="Alkaline_phosphatase_core_sf"/>
</dbReference>
<sequence>MYDTGTRVPLIVHFPEKYKHLAGAEIPSINTKLVGFVDFAPTVFNLLDIETPDFMMGKPFLGQNLPEPKSELFLYKANQEQNYIPARALTDGRYKLIWNFNSAYPNGTRQSYQWQMPSYQAWDVANIKGEVNTLQQLFWKPADALEFFDTETDPYEVNNLINSSQHQEKIAELKHKLLDFMKTNKDLGLYPWSMRRKDEKTPFYNYVRNTKQPIDAIIDAAAYASTAQPSDLNKLVTFLNSDNPAIRYWGSIGVLQLLERHLISKVPEAVTKNFRNQNENTEVRLMSAEILIKQNSNPEALKYILDEVTNDYFIAYATLQNLGNLTKPIEKDIIQLTKNKKLNQFYLKSTLINTGYLTYDDLWK</sequence>
<dbReference type="SUPFAM" id="SSF53649">
    <property type="entry name" value="Alkaline phosphatase-like"/>
    <property type="match status" value="1"/>
</dbReference>
<dbReference type="Proteomes" id="UP001589590">
    <property type="component" value="Unassembled WGS sequence"/>
</dbReference>
<dbReference type="PANTHER" id="PTHR43751:SF1">
    <property type="entry name" value="SULFATASE ATSG-RELATED"/>
    <property type="match status" value="1"/>
</dbReference>
<dbReference type="RefSeq" id="WP_290267563.1">
    <property type="nucleotide sequence ID" value="NZ_JAUFQP010000001.1"/>
</dbReference>
<reference evidence="2 3" key="1">
    <citation type="submission" date="2024-09" db="EMBL/GenBank/DDBJ databases">
        <authorList>
            <person name="Sun Q."/>
            <person name="Mori K."/>
        </authorList>
    </citation>
    <scope>NUCLEOTIDE SEQUENCE [LARGE SCALE GENOMIC DNA]</scope>
    <source>
        <strain evidence="2 3">CECT 8300</strain>
    </source>
</reference>
<evidence type="ECO:0000313" key="2">
    <source>
        <dbReference type="EMBL" id="MFB9106746.1"/>
    </source>
</evidence>
<keyword evidence="3" id="KW-1185">Reference proteome</keyword>
<gene>
    <name evidence="2" type="ORF">ACFFU1_17695</name>
</gene>
<name>A0ABV5H4C7_9FLAO</name>
<dbReference type="Gene3D" id="3.40.720.10">
    <property type="entry name" value="Alkaline Phosphatase, subunit A"/>
    <property type="match status" value="1"/>
</dbReference>
<dbReference type="Pfam" id="PF16347">
    <property type="entry name" value="SGSH_C"/>
    <property type="match status" value="1"/>
</dbReference>
<proteinExistence type="predicted"/>
<dbReference type="InterPro" id="IPR032506">
    <property type="entry name" value="SGSH_C"/>
</dbReference>
<feature type="domain" description="N-sulphoglucosamine sulphohydrolase C-terminal" evidence="1">
    <location>
        <begin position="1"/>
        <end position="101"/>
    </location>
</feature>
<protein>
    <submittedName>
        <fullName evidence="2">Sulfatase/phosphatase domain-containing protein</fullName>
    </submittedName>
</protein>
<dbReference type="EMBL" id="JBHMFA010000033">
    <property type="protein sequence ID" value="MFB9106746.1"/>
    <property type="molecule type" value="Genomic_DNA"/>
</dbReference>
<evidence type="ECO:0000259" key="1">
    <source>
        <dbReference type="Pfam" id="PF16347"/>
    </source>
</evidence>
<evidence type="ECO:0000313" key="3">
    <source>
        <dbReference type="Proteomes" id="UP001589590"/>
    </source>
</evidence>
<organism evidence="2 3">
    <name type="scientific">Algibacter miyuki</name>
    <dbReference type="NCBI Taxonomy" id="1306933"/>
    <lineage>
        <taxon>Bacteria</taxon>
        <taxon>Pseudomonadati</taxon>
        <taxon>Bacteroidota</taxon>
        <taxon>Flavobacteriia</taxon>
        <taxon>Flavobacteriales</taxon>
        <taxon>Flavobacteriaceae</taxon>
        <taxon>Algibacter</taxon>
    </lineage>
</organism>
<dbReference type="PANTHER" id="PTHR43751">
    <property type="entry name" value="SULFATASE"/>
    <property type="match status" value="1"/>
</dbReference>
<comment type="caution">
    <text evidence="2">The sequence shown here is derived from an EMBL/GenBank/DDBJ whole genome shotgun (WGS) entry which is preliminary data.</text>
</comment>
<accession>A0ABV5H4C7</accession>
<dbReference type="InterPro" id="IPR052701">
    <property type="entry name" value="GAG_Ulvan_Degrading_Sulfatases"/>
</dbReference>